<dbReference type="Gene3D" id="3.30.70.3040">
    <property type="match status" value="1"/>
</dbReference>
<keyword evidence="17" id="KW-1185">Reference proteome</keyword>
<dbReference type="AlphaFoldDB" id="A0A0F4QR27"/>
<keyword evidence="5 12" id="KW-1003">Cell membrane</keyword>
<evidence type="ECO:0000256" key="12">
    <source>
        <dbReference type="PIRNR" id="PIRNR003097"/>
    </source>
</evidence>
<evidence type="ECO:0000256" key="13">
    <source>
        <dbReference type="SAM" id="Phobius"/>
    </source>
</evidence>
<comment type="similarity">
    <text evidence="2 12">Belongs to the ABC-4 integral membrane protein family. FtsX subfamily.</text>
</comment>
<name>A0A0F4QR27_9GAMM</name>
<comment type="subcellular location">
    <subcellularLocation>
        <location evidence="1">Cell inner membrane</location>
        <topology evidence="1">Multi-pass membrane protein</topology>
    </subcellularLocation>
</comment>
<keyword evidence="6 12" id="KW-0997">Cell inner membrane</keyword>
<evidence type="ECO:0000256" key="1">
    <source>
        <dbReference type="ARBA" id="ARBA00004429"/>
    </source>
</evidence>
<keyword evidence="7 12" id="KW-0132">Cell division</keyword>
<proteinExistence type="inferred from homology"/>
<dbReference type="PANTHER" id="PTHR47755">
    <property type="entry name" value="CELL DIVISION PROTEIN FTSX"/>
    <property type="match status" value="1"/>
</dbReference>
<feature type="domain" description="ABC3 transporter permease C-terminal" evidence="14">
    <location>
        <begin position="201"/>
        <end position="321"/>
    </location>
</feature>
<keyword evidence="8 13" id="KW-0812">Transmembrane</keyword>
<gene>
    <name evidence="16" type="ORF">TW77_11185</name>
</gene>
<dbReference type="RefSeq" id="WP_046005059.1">
    <property type="nucleotide sequence ID" value="NZ_JXYA01000022.1"/>
</dbReference>
<dbReference type="GO" id="GO:0051301">
    <property type="term" value="P:cell division"/>
    <property type="evidence" value="ECO:0007669"/>
    <property type="project" value="UniProtKB-KW"/>
</dbReference>
<comment type="subunit">
    <text evidence="3">Forms a membrane-associated complex with FtsE.</text>
</comment>
<evidence type="ECO:0000256" key="3">
    <source>
        <dbReference type="ARBA" id="ARBA00011160"/>
    </source>
</evidence>
<evidence type="ECO:0000256" key="7">
    <source>
        <dbReference type="ARBA" id="ARBA00022618"/>
    </source>
</evidence>
<reference evidence="16 17" key="1">
    <citation type="journal article" date="2015" name="BMC Genomics">
        <title>Genome mining reveals unlocked bioactive potential of marine Gram-negative bacteria.</title>
        <authorList>
            <person name="Machado H."/>
            <person name="Sonnenschein E.C."/>
            <person name="Melchiorsen J."/>
            <person name="Gram L."/>
        </authorList>
    </citation>
    <scope>NUCLEOTIDE SEQUENCE [LARGE SCALE GENOMIC DNA]</scope>
    <source>
        <strain evidence="16 17">S2471</strain>
    </source>
</reference>
<dbReference type="InterPro" id="IPR040690">
    <property type="entry name" value="FtsX_ECD"/>
</dbReference>
<organism evidence="16 17">
    <name type="scientific">Pseudoalteromonas rubra</name>
    <dbReference type="NCBI Taxonomy" id="43658"/>
    <lineage>
        <taxon>Bacteria</taxon>
        <taxon>Pseudomonadati</taxon>
        <taxon>Pseudomonadota</taxon>
        <taxon>Gammaproteobacteria</taxon>
        <taxon>Alteromonadales</taxon>
        <taxon>Pseudoalteromonadaceae</taxon>
        <taxon>Pseudoalteromonas</taxon>
    </lineage>
</organism>
<evidence type="ECO:0000256" key="5">
    <source>
        <dbReference type="ARBA" id="ARBA00022475"/>
    </source>
</evidence>
<keyword evidence="10 12" id="KW-0472">Membrane</keyword>
<evidence type="ECO:0000313" key="17">
    <source>
        <dbReference type="Proteomes" id="UP000033452"/>
    </source>
</evidence>
<feature type="domain" description="FtsX extracellular" evidence="15">
    <location>
        <begin position="84"/>
        <end position="165"/>
    </location>
</feature>
<dbReference type="GO" id="GO:0032153">
    <property type="term" value="C:cell division site"/>
    <property type="evidence" value="ECO:0007669"/>
    <property type="project" value="TreeGrafter"/>
</dbReference>
<accession>A0A0F4QR27</accession>
<evidence type="ECO:0000256" key="2">
    <source>
        <dbReference type="ARBA" id="ARBA00007379"/>
    </source>
</evidence>
<comment type="caution">
    <text evidence="16">The sequence shown here is derived from an EMBL/GenBank/DDBJ whole genome shotgun (WGS) entry which is preliminary data.</text>
</comment>
<dbReference type="PANTHER" id="PTHR47755:SF1">
    <property type="entry name" value="CELL DIVISION PROTEIN FTSX"/>
    <property type="match status" value="1"/>
</dbReference>
<evidence type="ECO:0000256" key="9">
    <source>
        <dbReference type="ARBA" id="ARBA00022989"/>
    </source>
</evidence>
<dbReference type="InterPro" id="IPR003838">
    <property type="entry name" value="ABC3_permease_C"/>
</dbReference>
<evidence type="ECO:0000259" key="14">
    <source>
        <dbReference type="Pfam" id="PF02687"/>
    </source>
</evidence>
<dbReference type="Pfam" id="PF18075">
    <property type="entry name" value="FtsX_ECD"/>
    <property type="match status" value="1"/>
</dbReference>
<evidence type="ECO:0000256" key="4">
    <source>
        <dbReference type="ARBA" id="ARBA00021907"/>
    </source>
</evidence>
<dbReference type="InterPro" id="IPR004513">
    <property type="entry name" value="FtsX"/>
</dbReference>
<dbReference type="EMBL" id="JXYA01000022">
    <property type="protein sequence ID" value="KJZ09057.1"/>
    <property type="molecule type" value="Genomic_DNA"/>
</dbReference>
<dbReference type="GO" id="GO:0005886">
    <property type="term" value="C:plasma membrane"/>
    <property type="evidence" value="ECO:0007669"/>
    <property type="project" value="UniProtKB-SubCell"/>
</dbReference>
<dbReference type="NCBIfam" id="TIGR00439">
    <property type="entry name" value="FtsX_Gneg"/>
    <property type="match status" value="1"/>
</dbReference>
<feature type="transmembrane region" description="Helical" evidence="13">
    <location>
        <begin position="251"/>
        <end position="272"/>
    </location>
</feature>
<keyword evidence="9 13" id="KW-1133">Transmembrane helix</keyword>
<keyword evidence="11 12" id="KW-0131">Cell cycle</keyword>
<comment type="function">
    <text evidence="12">Part of the ABC transporter FtsEX involved in cellular division.</text>
</comment>
<protein>
    <recommendedName>
        <fullName evidence="4 12">Cell division protein FtsX</fullName>
    </recommendedName>
</protein>
<evidence type="ECO:0000256" key="8">
    <source>
        <dbReference type="ARBA" id="ARBA00022692"/>
    </source>
</evidence>
<feature type="transmembrane region" description="Helical" evidence="13">
    <location>
        <begin position="292"/>
        <end position="314"/>
    </location>
</feature>
<sequence>MSLLFKGRGTQNDKQSKSVLLKCYFFIITILRQGVHSLGEMWRTPMASMMTILVLGLSLTLPTTLYVVVKNVQKVSSGFQEAAEISLFVKESVSEQATQTLVKRLALYPEIDTVSFIGKDKALEEFKTISGFGQALDYLEENPLPSVVLVTPTVRHRSAQAAKALLSKLEQEREIEFGKLDIEWLERLNALLSLLKESVITIGLLLLTAVVLIIGNTIRLSIMDKKEEIQVLKLVGATNTFIHTPFLWTGIWYGIIGGLIAFICVMLMLWWLESAVALVVGVYQSNFVLQGLSGSELLCLLLLAVALGFVGSFLSVQKYIKDIEPDKV</sequence>
<dbReference type="Proteomes" id="UP000033452">
    <property type="component" value="Unassembled WGS sequence"/>
</dbReference>
<dbReference type="Pfam" id="PF02687">
    <property type="entry name" value="FtsX"/>
    <property type="match status" value="1"/>
</dbReference>
<evidence type="ECO:0000256" key="11">
    <source>
        <dbReference type="ARBA" id="ARBA00023306"/>
    </source>
</evidence>
<dbReference type="PATRIC" id="fig|43658.5.peg.2364"/>
<evidence type="ECO:0000256" key="10">
    <source>
        <dbReference type="ARBA" id="ARBA00023136"/>
    </source>
</evidence>
<dbReference type="PIRSF" id="PIRSF003097">
    <property type="entry name" value="FtsX"/>
    <property type="match status" value="1"/>
</dbReference>
<evidence type="ECO:0000259" key="15">
    <source>
        <dbReference type="Pfam" id="PF18075"/>
    </source>
</evidence>
<feature type="transmembrane region" description="Helical" evidence="13">
    <location>
        <begin position="198"/>
        <end position="218"/>
    </location>
</feature>
<evidence type="ECO:0000256" key="6">
    <source>
        <dbReference type="ARBA" id="ARBA00022519"/>
    </source>
</evidence>
<evidence type="ECO:0000313" key="16">
    <source>
        <dbReference type="EMBL" id="KJZ09057.1"/>
    </source>
</evidence>
<dbReference type="InterPro" id="IPR047590">
    <property type="entry name" value="FtsX_proteobact-type"/>
</dbReference>
<dbReference type="OrthoDB" id="9813411at2"/>